<dbReference type="PANTHER" id="PTHR24421:SF10">
    <property type="entry name" value="NITRATE_NITRITE SENSOR PROTEIN NARQ"/>
    <property type="match status" value="1"/>
</dbReference>
<feature type="transmembrane region" description="Helical" evidence="10">
    <location>
        <begin position="29"/>
        <end position="48"/>
    </location>
</feature>
<dbReference type="Pfam" id="PF02518">
    <property type="entry name" value="HATPase_c"/>
    <property type="match status" value="1"/>
</dbReference>
<dbReference type="Gene3D" id="1.20.5.1930">
    <property type="match status" value="1"/>
</dbReference>
<evidence type="ECO:0000313" key="14">
    <source>
        <dbReference type="Proteomes" id="UP001228376"/>
    </source>
</evidence>
<proteinExistence type="predicted"/>
<dbReference type="RefSeq" id="WP_306066052.1">
    <property type="nucleotide sequence ID" value="NZ_JAROCA020000003.1"/>
</dbReference>
<keyword evidence="4" id="KW-0808">Transferase</keyword>
<dbReference type="PANTHER" id="PTHR24421">
    <property type="entry name" value="NITRATE/NITRITE SENSOR PROTEIN NARX-RELATED"/>
    <property type="match status" value="1"/>
</dbReference>
<dbReference type="EMBL" id="JAROCA020000003">
    <property type="protein sequence ID" value="MDY0406939.1"/>
    <property type="molecule type" value="Genomic_DNA"/>
</dbReference>
<accession>A0ABU5CKQ7</accession>
<dbReference type="Gene3D" id="3.30.565.10">
    <property type="entry name" value="Histidine kinase-like ATPase, C-terminal domain"/>
    <property type="match status" value="1"/>
</dbReference>
<evidence type="ECO:0000256" key="10">
    <source>
        <dbReference type="SAM" id="Phobius"/>
    </source>
</evidence>
<evidence type="ECO:0000259" key="11">
    <source>
        <dbReference type="Pfam" id="PF02518"/>
    </source>
</evidence>
<evidence type="ECO:0000256" key="7">
    <source>
        <dbReference type="ARBA" id="ARBA00022840"/>
    </source>
</evidence>
<comment type="caution">
    <text evidence="13">The sequence shown here is derived from an EMBL/GenBank/DDBJ whole genome shotgun (WGS) entry which is preliminary data.</text>
</comment>
<feature type="domain" description="Signal transduction histidine kinase subgroup 3 dimerisation and phosphoacceptor" evidence="12">
    <location>
        <begin position="177"/>
        <end position="242"/>
    </location>
</feature>
<keyword evidence="8" id="KW-0902">Two-component regulatory system</keyword>
<evidence type="ECO:0000256" key="8">
    <source>
        <dbReference type="ARBA" id="ARBA00023012"/>
    </source>
</evidence>
<name>A0ABU5CKQ7_9BACI</name>
<sequence>MERCLISAKMVLLLFVVFSIILEPGRDVSWAVLLILLYICANFSIYLFKSVRLKTFCLLLSAALAIVGYGLVHPLFILLLPLAILECLHEKMNHQLIAQLISLVPMFYIQTDMRPLYVLVALVMGLLYRQVANYDKKLATAHQQLDTARENYQSLVKRLHERDSYLKQSAYMLKLEERNKISQEIHDNIGHSITGALIQMEAAKSLLQRNPQKAEKLLQNAIGITKEGIESIRLTLKNLKPSIEHIGISRLKLYLNEFAAKQHISTILTHYGDMERILPLQWKIIFDNMNEALTNALRYSEATRITVDITVLNKLIKLEVKDNGRGIDILEKGLGIIGMEERAAAADGKVIIDGKSGFSVTTLLPIQT</sequence>
<evidence type="ECO:0000313" key="13">
    <source>
        <dbReference type="EMBL" id="MDY0406939.1"/>
    </source>
</evidence>
<evidence type="ECO:0000256" key="2">
    <source>
        <dbReference type="ARBA" id="ARBA00012438"/>
    </source>
</evidence>
<evidence type="ECO:0000256" key="4">
    <source>
        <dbReference type="ARBA" id="ARBA00022679"/>
    </source>
</evidence>
<evidence type="ECO:0000256" key="5">
    <source>
        <dbReference type="ARBA" id="ARBA00022741"/>
    </source>
</evidence>
<evidence type="ECO:0000259" key="12">
    <source>
        <dbReference type="Pfam" id="PF07730"/>
    </source>
</evidence>
<keyword evidence="7" id="KW-0067">ATP-binding</keyword>
<keyword evidence="10" id="KW-1133">Transmembrane helix</keyword>
<dbReference type="GO" id="GO:0016301">
    <property type="term" value="F:kinase activity"/>
    <property type="evidence" value="ECO:0007669"/>
    <property type="project" value="UniProtKB-KW"/>
</dbReference>
<dbReference type="EC" id="2.7.13.3" evidence="2"/>
<evidence type="ECO:0000256" key="9">
    <source>
        <dbReference type="SAM" id="Coils"/>
    </source>
</evidence>
<comment type="catalytic activity">
    <reaction evidence="1">
        <text>ATP + protein L-histidine = ADP + protein N-phospho-L-histidine.</text>
        <dbReference type="EC" id="2.7.13.3"/>
    </reaction>
</comment>
<feature type="domain" description="Histidine kinase/HSP90-like ATPase" evidence="11">
    <location>
        <begin position="290"/>
        <end position="365"/>
    </location>
</feature>
<keyword evidence="9" id="KW-0175">Coiled coil</keyword>
<keyword evidence="10" id="KW-0812">Transmembrane</keyword>
<dbReference type="InterPro" id="IPR011712">
    <property type="entry name" value="Sig_transdc_His_kin_sub3_dim/P"/>
</dbReference>
<dbReference type="InterPro" id="IPR036890">
    <property type="entry name" value="HATPase_C_sf"/>
</dbReference>
<dbReference type="InterPro" id="IPR003594">
    <property type="entry name" value="HATPase_dom"/>
</dbReference>
<dbReference type="Proteomes" id="UP001228376">
    <property type="component" value="Unassembled WGS sequence"/>
</dbReference>
<organism evidence="13 14">
    <name type="scientific">Tigheibacillus jepli</name>
    <dbReference type="NCBI Taxonomy" id="3035914"/>
    <lineage>
        <taxon>Bacteria</taxon>
        <taxon>Bacillati</taxon>
        <taxon>Bacillota</taxon>
        <taxon>Bacilli</taxon>
        <taxon>Bacillales</taxon>
        <taxon>Bacillaceae</taxon>
        <taxon>Tigheibacillus</taxon>
    </lineage>
</organism>
<evidence type="ECO:0000256" key="3">
    <source>
        <dbReference type="ARBA" id="ARBA00022553"/>
    </source>
</evidence>
<feature type="transmembrane region" description="Helical" evidence="10">
    <location>
        <begin position="55"/>
        <end position="80"/>
    </location>
</feature>
<keyword evidence="14" id="KW-1185">Reference proteome</keyword>
<feature type="coiled-coil region" evidence="9">
    <location>
        <begin position="131"/>
        <end position="158"/>
    </location>
</feature>
<keyword evidence="3" id="KW-0597">Phosphoprotein</keyword>
<dbReference type="CDD" id="cd16917">
    <property type="entry name" value="HATPase_UhpB-NarQ-NarX-like"/>
    <property type="match status" value="1"/>
</dbReference>
<gene>
    <name evidence="13" type="ORF">P5G51_017755</name>
</gene>
<dbReference type="InterPro" id="IPR050482">
    <property type="entry name" value="Sensor_HK_TwoCompSys"/>
</dbReference>
<dbReference type="SUPFAM" id="SSF55874">
    <property type="entry name" value="ATPase domain of HSP90 chaperone/DNA topoisomerase II/histidine kinase"/>
    <property type="match status" value="1"/>
</dbReference>
<reference evidence="13 14" key="1">
    <citation type="submission" date="2023-10" db="EMBL/GenBank/DDBJ databases">
        <title>179-bfca-hs.</title>
        <authorList>
            <person name="Miliotis G."/>
            <person name="Sengupta P."/>
            <person name="Hameed A."/>
            <person name="Chuvochina M."/>
            <person name="Mcdonagh F."/>
            <person name="Simpson A.C."/>
            <person name="Singh N.K."/>
            <person name="Rekha P.D."/>
            <person name="Raman K."/>
            <person name="Hugenholtz P."/>
            <person name="Venkateswaran K."/>
        </authorList>
    </citation>
    <scope>NUCLEOTIDE SEQUENCE [LARGE SCALE GENOMIC DNA]</scope>
    <source>
        <strain evidence="13 14">179-BFC-A-HS</strain>
    </source>
</reference>
<evidence type="ECO:0000256" key="6">
    <source>
        <dbReference type="ARBA" id="ARBA00022777"/>
    </source>
</evidence>
<keyword evidence="6 13" id="KW-0418">Kinase</keyword>
<keyword evidence="5" id="KW-0547">Nucleotide-binding</keyword>
<keyword evidence="10" id="KW-0472">Membrane</keyword>
<protein>
    <recommendedName>
        <fullName evidence="2">histidine kinase</fullName>
        <ecNumber evidence="2">2.7.13.3</ecNumber>
    </recommendedName>
</protein>
<evidence type="ECO:0000256" key="1">
    <source>
        <dbReference type="ARBA" id="ARBA00000085"/>
    </source>
</evidence>
<dbReference type="Pfam" id="PF07730">
    <property type="entry name" value="HisKA_3"/>
    <property type="match status" value="1"/>
</dbReference>